<protein>
    <submittedName>
        <fullName evidence="9">DUF421 domain-containing protein</fullName>
    </submittedName>
</protein>
<proteinExistence type="inferred from homology"/>
<evidence type="ECO:0000256" key="4">
    <source>
        <dbReference type="ARBA" id="ARBA00022692"/>
    </source>
</evidence>
<keyword evidence="3" id="KW-1003">Cell membrane</keyword>
<comment type="similarity">
    <text evidence="2">Belongs to the UPF0702 family.</text>
</comment>
<evidence type="ECO:0000256" key="5">
    <source>
        <dbReference type="ARBA" id="ARBA00022989"/>
    </source>
</evidence>
<evidence type="ECO:0000256" key="1">
    <source>
        <dbReference type="ARBA" id="ARBA00004651"/>
    </source>
</evidence>
<feature type="transmembrane region" description="Helical" evidence="7">
    <location>
        <begin position="15"/>
        <end position="34"/>
    </location>
</feature>
<evidence type="ECO:0000256" key="2">
    <source>
        <dbReference type="ARBA" id="ARBA00006448"/>
    </source>
</evidence>
<comment type="subcellular location">
    <subcellularLocation>
        <location evidence="1">Cell membrane</location>
        <topology evidence="1">Multi-pass membrane protein</topology>
    </subcellularLocation>
</comment>
<feature type="domain" description="YetF C-terminal" evidence="8">
    <location>
        <begin position="90"/>
        <end position="223"/>
    </location>
</feature>
<organism evidence="9 10">
    <name type="scientific">Oceanobacillus piezotolerans</name>
    <dbReference type="NCBI Taxonomy" id="2448030"/>
    <lineage>
        <taxon>Bacteria</taxon>
        <taxon>Bacillati</taxon>
        <taxon>Bacillota</taxon>
        <taxon>Bacilli</taxon>
        <taxon>Bacillales</taxon>
        <taxon>Bacillaceae</taxon>
        <taxon>Oceanobacillus</taxon>
    </lineage>
</organism>
<dbReference type="OrthoDB" id="1796697at2"/>
<dbReference type="InterPro" id="IPR023090">
    <property type="entry name" value="UPF0702_alpha/beta_dom_sf"/>
</dbReference>
<keyword evidence="10" id="KW-1185">Reference proteome</keyword>
<evidence type="ECO:0000313" key="9">
    <source>
        <dbReference type="EMBL" id="RLL43648.1"/>
    </source>
</evidence>
<sequence length="235" mass="26537">MDFLSSQESLTALEWGLRAVTGFVFFVVIVKFMGQRSISQVGLLDFVIVLLIGNIIAHPLSDEGLELKGSMITIGVILFLYLAGILLSLRSTRLRKLFVPAPFPLIENGKIIYKNLKKARISVDELLSELRINNVGSIQKVALALWEPVGTFSIFLKNEHHPLTPTTFGQPVKPFHLPKTIIKEGKIDYKQLSQMGKDEEWLHQKISTTFTNIKLHDILLATVDENEKVNVFLYH</sequence>
<dbReference type="Proteomes" id="UP000270219">
    <property type="component" value="Unassembled WGS sequence"/>
</dbReference>
<dbReference type="RefSeq" id="WP_121523303.1">
    <property type="nucleotide sequence ID" value="NZ_RCHR01000004.1"/>
</dbReference>
<dbReference type="Gene3D" id="3.30.240.20">
    <property type="entry name" value="bsu07140 like domains"/>
    <property type="match status" value="2"/>
</dbReference>
<dbReference type="PANTHER" id="PTHR34582">
    <property type="entry name" value="UPF0702 TRANSMEMBRANE PROTEIN YCAP"/>
    <property type="match status" value="1"/>
</dbReference>
<gene>
    <name evidence="9" type="ORF">D8M04_12040</name>
</gene>
<accession>A0A498D794</accession>
<evidence type="ECO:0000259" key="8">
    <source>
        <dbReference type="Pfam" id="PF04239"/>
    </source>
</evidence>
<comment type="caution">
    <text evidence="9">The sequence shown here is derived from an EMBL/GenBank/DDBJ whole genome shotgun (WGS) entry which is preliminary data.</text>
</comment>
<keyword evidence="5 7" id="KW-1133">Transmembrane helix</keyword>
<feature type="transmembrane region" description="Helical" evidence="7">
    <location>
        <begin position="41"/>
        <end position="60"/>
    </location>
</feature>
<dbReference type="EMBL" id="RCHR01000004">
    <property type="protein sequence ID" value="RLL43648.1"/>
    <property type="molecule type" value="Genomic_DNA"/>
</dbReference>
<name>A0A498D794_9BACI</name>
<feature type="transmembrane region" description="Helical" evidence="7">
    <location>
        <begin position="72"/>
        <end position="89"/>
    </location>
</feature>
<evidence type="ECO:0000256" key="7">
    <source>
        <dbReference type="SAM" id="Phobius"/>
    </source>
</evidence>
<keyword evidence="4 7" id="KW-0812">Transmembrane</keyword>
<dbReference type="Pfam" id="PF04239">
    <property type="entry name" value="DUF421"/>
    <property type="match status" value="1"/>
</dbReference>
<dbReference type="InterPro" id="IPR007353">
    <property type="entry name" value="DUF421"/>
</dbReference>
<reference evidence="9 10" key="1">
    <citation type="submission" date="2018-10" db="EMBL/GenBank/DDBJ databases">
        <title>Oceanobacillus sp. YLB-02 draft genome.</title>
        <authorList>
            <person name="Yu L."/>
        </authorList>
    </citation>
    <scope>NUCLEOTIDE SEQUENCE [LARGE SCALE GENOMIC DNA]</scope>
    <source>
        <strain evidence="9 10">YLB-02</strain>
    </source>
</reference>
<dbReference type="PANTHER" id="PTHR34582:SF5">
    <property type="entry name" value="UPF0702 TRANSMEMBRANE PROTEIN YETF"/>
    <property type="match status" value="1"/>
</dbReference>
<evidence type="ECO:0000256" key="6">
    <source>
        <dbReference type="ARBA" id="ARBA00023136"/>
    </source>
</evidence>
<dbReference type="AlphaFoldDB" id="A0A498D794"/>
<keyword evidence="6 7" id="KW-0472">Membrane</keyword>
<evidence type="ECO:0000256" key="3">
    <source>
        <dbReference type="ARBA" id="ARBA00022475"/>
    </source>
</evidence>
<evidence type="ECO:0000313" key="10">
    <source>
        <dbReference type="Proteomes" id="UP000270219"/>
    </source>
</evidence>
<dbReference type="GO" id="GO:0005886">
    <property type="term" value="C:plasma membrane"/>
    <property type="evidence" value="ECO:0007669"/>
    <property type="project" value="UniProtKB-SubCell"/>
</dbReference>